<sequence>MTIKRMADLSSRLMTSISIGVCVATLIIFSPLPFVSLLLMFFVAGISATGVWEYAQLAIAKKKRPATRLMMAIAILEVIALYIYLVFVDLPQLPILVVALGVIAFFIHRFKRVIGALNEIAIEFFGIVYVAVPLSLILGVLYPNPHHGFPQEGRWWLLYLIVVTKITDVGAYFVGRLWGKNKLCPSLSPQKTVEGAIAGFIGAVCASIAIHKLAVYMQAEWFHLSFSESIWLGMLIGILGQVGDLAESLLKRDAVVKDSNVLPGLGGVLDMVDSLLFTTPILYFFLRMH</sequence>
<proteinExistence type="inferred from homology"/>
<dbReference type="Pfam" id="PF01148">
    <property type="entry name" value="CTP_transf_1"/>
    <property type="match status" value="1"/>
</dbReference>
<keyword evidence="10 25" id="KW-0808">Transferase</keyword>
<accession>A0ABX8V046</accession>
<comment type="catalytic activity">
    <reaction evidence="1">
        <text>a 1,2-diacyl-sn-glycero-3-phosphate + CTP + H(+) = a CDP-1,2-diacyl-sn-glycerol + diphosphate</text>
        <dbReference type="Rhea" id="RHEA:16229"/>
        <dbReference type="ChEBI" id="CHEBI:15378"/>
        <dbReference type="ChEBI" id="CHEBI:33019"/>
        <dbReference type="ChEBI" id="CHEBI:37563"/>
        <dbReference type="ChEBI" id="CHEBI:58332"/>
        <dbReference type="ChEBI" id="CHEBI:58608"/>
        <dbReference type="EC" id="2.7.7.41"/>
    </reaction>
</comment>
<feature type="transmembrane region" description="Helical" evidence="24">
    <location>
        <begin position="122"/>
        <end position="143"/>
    </location>
</feature>
<keyword evidence="16" id="KW-0594">Phospholipid biosynthesis</keyword>
<evidence type="ECO:0000256" key="23">
    <source>
        <dbReference type="ARBA" id="ARBA00033406"/>
    </source>
</evidence>
<evidence type="ECO:0000256" key="13">
    <source>
        <dbReference type="ARBA" id="ARBA00022989"/>
    </source>
</evidence>
<evidence type="ECO:0000313" key="25">
    <source>
        <dbReference type="EMBL" id="QYF48256.1"/>
    </source>
</evidence>
<evidence type="ECO:0000256" key="14">
    <source>
        <dbReference type="ARBA" id="ARBA00023098"/>
    </source>
</evidence>
<keyword evidence="14" id="KW-0443">Lipid metabolism</keyword>
<comment type="similarity">
    <text evidence="5">Belongs to the CDS family.</text>
</comment>
<evidence type="ECO:0000256" key="11">
    <source>
        <dbReference type="ARBA" id="ARBA00022692"/>
    </source>
</evidence>
<protein>
    <recommendedName>
        <fullName evidence="7">Phosphatidate cytidylyltransferase</fullName>
        <ecNumber evidence="6">2.7.7.41</ecNumber>
    </recommendedName>
    <alternativeName>
        <fullName evidence="20">CDP-DAG synthase</fullName>
    </alternativeName>
    <alternativeName>
        <fullName evidence="22">CDP-DG synthase</fullName>
    </alternativeName>
    <alternativeName>
        <fullName evidence="18">CDP-diacylglycerol synthase</fullName>
    </alternativeName>
    <alternativeName>
        <fullName evidence="21">CDP-diglyceride pyrophosphorylase</fullName>
    </alternativeName>
    <alternativeName>
        <fullName evidence="23">CDP-diglyceride synthase</fullName>
    </alternativeName>
    <alternativeName>
        <fullName evidence="19">CTP:phosphatidate cytidylyltransferase</fullName>
    </alternativeName>
</protein>
<evidence type="ECO:0000256" key="16">
    <source>
        <dbReference type="ARBA" id="ARBA00023209"/>
    </source>
</evidence>
<feature type="transmembrane region" description="Helical" evidence="24">
    <location>
        <begin position="93"/>
        <end position="110"/>
    </location>
</feature>
<evidence type="ECO:0000256" key="18">
    <source>
        <dbReference type="ARBA" id="ARBA00029893"/>
    </source>
</evidence>
<evidence type="ECO:0000256" key="21">
    <source>
        <dbReference type="ARBA" id="ARBA00032396"/>
    </source>
</evidence>
<feature type="transmembrane region" description="Helical" evidence="24">
    <location>
        <begin position="12"/>
        <end position="29"/>
    </location>
</feature>
<comment type="pathway">
    <text evidence="4">Lipid metabolism.</text>
</comment>
<evidence type="ECO:0000256" key="3">
    <source>
        <dbReference type="ARBA" id="ARBA00005119"/>
    </source>
</evidence>
<evidence type="ECO:0000256" key="2">
    <source>
        <dbReference type="ARBA" id="ARBA00004651"/>
    </source>
</evidence>
<keyword evidence="26" id="KW-1185">Reference proteome</keyword>
<evidence type="ECO:0000256" key="22">
    <source>
        <dbReference type="ARBA" id="ARBA00032743"/>
    </source>
</evidence>
<dbReference type="GO" id="GO:0004605">
    <property type="term" value="F:phosphatidate cytidylyltransferase activity"/>
    <property type="evidence" value="ECO:0007669"/>
    <property type="project" value="UniProtKB-EC"/>
</dbReference>
<keyword evidence="17" id="KW-1208">Phospholipid metabolism</keyword>
<evidence type="ECO:0000256" key="6">
    <source>
        <dbReference type="ARBA" id="ARBA00012487"/>
    </source>
</evidence>
<feature type="transmembrane region" description="Helical" evidence="24">
    <location>
        <begin position="229"/>
        <end position="250"/>
    </location>
</feature>
<evidence type="ECO:0000256" key="5">
    <source>
        <dbReference type="ARBA" id="ARBA00010185"/>
    </source>
</evidence>
<reference evidence="25 26" key="1">
    <citation type="journal article" date="2022" name="bioRxiv">
        <title>Ecology and evolution of chlamydial symbionts of arthropods.</title>
        <authorList>
            <person name="Halter T."/>
            <person name="Koestlbacher S."/>
            <person name="Collingro A."/>
            <person name="Sixt B.S."/>
            <person name="Toenshoff E.R."/>
            <person name="Hendrickx F."/>
            <person name="Kostanjsek R."/>
            <person name="Horn M."/>
        </authorList>
    </citation>
    <scope>NUCLEOTIDE SEQUENCE [LARGE SCALE GENOMIC DNA]</scope>
    <source>
        <strain evidence="25">W744xW776</strain>
    </source>
</reference>
<evidence type="ECO:0000256" key="24">
    <source>
        <dbReference type="SAM" id="Phobius"/>
    </source>
</evidence>
<evidence type="ECO:0000256" key="19">
    <source>
        <dbReference type="ARBA" id="ARBA00031825"/>
    </source>
</evidence>
<evidence type="ECO:0000313" key="26">
    <source>
        <dbReference type="Proteomes" id="UP000826014"/>
    </source>
</evidence>
<keyword evidence="12 25" id="KW-0548">Nucleotidyltransferase</keyword>
<evidence type="ECO:0000256" key="7">
    <source>
        <dbReference type="ARBA" id="ARBA00019373"/>
    </source>
</evidence>
<keyword evidence="11 24" id="KW-0812">Transmembrane</keyword>
<gene>
    <name evidence="25" type="ORF">RHABOEDO_000381</name>
</gene>
<evidence type="ECO:0000256" key="15">
    <source>
        <dbReference type="ARBA" id="ARBA00023136"/>
    </source>
</evidence>
<keyword evidence="15 24" id="KW-0472">Membrane</keyword>
<dbReference type="EMBL" id="CP075587">
    <property type="protein sequence ID" value="QYF48256.1"/>
    <property type="molecule type" value="Genomic_DNA"/>
</dbReference>
<comment type="subcellular location">
    <subcellularLocation>
        <location evidence="2">Cell membrane</location>
        <topology evidence="2">Multi-pass membrane protein</topology>
    </subcellularLocation>
</comment>
<evidence type="ECO:0000256" key="9">
    <source>
        <dbReference type="ARBA" id="ARBA00022516"/>
    </source>
</evidence>
<evidence type="ECO:0000256" key="17">
    <source>
        <dbReference type="ARBA" id="ARBA00023264"/>
    </source>
</evidence>
<keyword evidence="13 24" id="KW-1133">Transmembrane helix</keyword>
<feature type="transmembrane region" description="Helical" evidence="24">
    <location>
        <begin position="67"/>
        <end position="87"/>
    </location>
</feature>
<feature type="transmembrane region" description="Helical" evidence="24">
    <location>
        <begin position="262"/>
        <end position="286"/>
    </location>
</feature>
<dbReference type="Proteomes" id="UP000826014">
    <property type="component" value="Chromosome"/>
</dbReference>
<feature type="transmembrane region" description="Helical" evidence="24">
    <location>
        <begin position="155"/>
        <end position="175"/>
    </location>
</feature>
<evidence type="ECO:0000256" key="12">
    <source>
        <dbReference type="ARBA" id="ARBA00022695"/>
    </source>
</evidence>
<keyword evidence="9" id="KW-0444">Lipid biosynthesis</keyword>
<feature type="transmembrane region" description="Helical" evidence="24">
    <location>
        <begin position="196"/>
        <end position="217"/>
    </location>
</feature>
<evidence type="ECO:0000256" key="10">
    <source>
        <dbReference type="ARBA" id="ARBA00022679"/>
    </source>
</evidence>
<dbReference type="EC" id="2.7.7.41" evidence="6"/>
<keyword evidence="8" id="KW-1003">Cell membrane</keyword>
<organism evidence="25 26">
    <name type="scientific">Candidatus Rhabdochlamydia oedothoracis</name>
    <dbReference type="NCBI Taxonomy" id="2720720"/>
    <lineage>
        <taxon>Bacteria</taxon>
        <taxon>Pseudomonadati</taxon>
        <taxon>Chlamydiota</taxon>
        <taxon>Chlamydiia</taxon>
        <taxon>Parachlamydiales</taxon>
        <taxon>Candidatus Rhabdochlamydiaceae</taxon>
        <taxon>Candidatus Rhabdochlamydia</taxon>
    </lineage>
</organism>
<evidence type="ECO:0000256" key="20">
    <source>
        <dbReference type="ARBA" id="ARBA00032253"/>
    </source>
</evidence>
<evidence type="ECO:0000256" key="1">
    <source>
        <dbReference type="ARBA" id="ARBA00001698"/>
    </source>
</evidence>
<dbReference type="PANTHER" id="PTHR46382:SF1">
    <property type="entry name" value="PHOSPHATIDATE CYTIDYLYLTRANSFERASE"/>
    <property type="match status" value="1"/>
</dbReference>
<comment type="pathway">
    <text evidence="3">Phospholipid metabolism; CDP-diacylglycerol biosynthesis; CDP-diacylglycerol from sn-glycerol 3-phosphate: step 3/3.</text>
</comment>
<dbReference type="PANTHER" id="PTHR46382">
    <property type="entry name" value="PHOSPHATIDATE CYTIDYLYLTRANSFERASE"/>
    <property type="match status" value="1"/>
</dbReference>
<evidence type="ECO:0000256" key="4">
    <source>
        <dbReference type="ARBA" id="ARBA00005189"/>
    </source>
</evidence>
<name>A0ABX8V046_9BACT</name>
<evidence type="ECO:0000256" key="8">
    <source>
        <dbReference type="ARBA" id="ARBA00022475"/>
    </source>
</evidence>